<evidence type="ECO:0000259" key="1">
    <source>
        <dbReference type="Pfam" id="PF07540"/>
    </source>
</evidence>
<dbReference type="Pfam" id="PF07540">
    <property type="entry name" value="NOC3p"/>
    <property type="match status" value="1"/>
</dbReference>
<evidence type="ECO:0000313" key="3">
    <source>
        <dbReference type="Proteomes" id="UP000053780"/>
    </source>
</evidence>
<name>T0MEX2_9MICR</name>
<dbReference type="AlphaFoldDB" id="T0MEX2"/>
<dbReference type="OrthoDB" id="10263597at2759"/>
<sequence length="293" mass="35267">MNNKMKLLDYLYIKFQLNAIMKIIASCDQSNLEKFSKDFLKEKYKKIKILLNTETGDNSLKYLSILKIFKSIIPLYKIRLLKDKVKHKKEQDKVSKEDIAILKMYSYFINKICSEDTYCCYKIACEVLEHFDHFNYTDIIVKKILKGTLKENIVSDMCIETLRKKYFLILIKILLFSDVLSLLINIKILDKEKIDEEKNNLKNNLKIEKLRRKKESDVRKDENLDKNQEEYIFHRKIIDGEFIRKEFYEGLYILLNENLELCTYEDKLECILTILCIYSDYKYDFKKISTQRY</sequence>
<organism evidence="2 3">
    <name type="scientific">Vairimorpha apis BRL 01</name>
    <dbReference type="NCBI Taxonomy" id="1037528"/>
    <lineage>
        <taxon>Eukaryota</taxon>
        <taxon>Fungi</taxon>
        <taxon>Fungi incertae sedis</taxon>
        <taxon>Microsporidia</taxon>
        <taxon>Nosematidae</taxon>
        <taxon>Vairimorpha</taxon>
    </lineage>
</organism>
<accession>T0MEX2</accession>
<reference evidence="2 3" key="1">
    <citation type="journal article" date="2013" name="BMC Genomics">
        <title>Genome sequencing and comparative genomics of honey bee microsporidia, Nosema apis reveal novel insights into host-parasite interactions.</title>
        <authorList>
            <person name="Chen Yp."/>
            <person name="Pettis J.S."/>
            <person name="Zhao Y."/>
            <person name="Liu X."/>
            <person name="Tallon L.J."/>
            <person name="Sadzewicz L.D."/>
            <person name="Li R."/>
            <person name="Zheng H."/>
            <person name="Huang S."/>
            <person name="Zhang X."/>
            <person name="Hamilton M.C."/>
            <person name="Pernal S.F."/>
            <person name="Melathopoulos A.P."/>
            <person name="Yan X."/>
            <person name="Evans J.D."/>
        </authorList>
    </citation>
    <scope>NUCLEOTIDE SEQUENCE [LARGE SCALE GENOMIC DNA]</scope>
    <source>
        <strain evidence="2 3">BRL 01</strain>
    </source>
</reference>
<dbReference type="HOGENOM" id="CLU_950259_0_0_1"/>
<evidence type="ECO:0000313" key="2">
    <source>
        <dbReference type="EMBL" id="EQB61641.1"/>
    </source>
</evidence>
<keyword evidence="3" id="KW-1185">Reference proteome</keyword>
<dbReference type="VEuPathDB" id="MicrosporidiaDB:NAPIS_ORF00785"/>
<proteinExistence type="predicted"/>
<dbReference type="Proteomes" id="UP000053780">
    <property type="component" value="Unassembled WGS sequence"/>
</dbReference>
<protein>
    <submittedName>
        <fullName evidence="2">Nuclear pre-ribosomes export protein</fullName>
    </submittedName>
</protein>
<feature type="domain" description="Nucleolar complex-associated protein 3 N-terminal" evidence="1">
    <location>
        <begin position="46"/>
        <end position="106"/>
    </location>
</feature>
<dbReference type="InterPro" id="IPR011501">
    <property type="entry name" value="Noc3_N"/>
</dbReference>
<dbReference type="EMBL" id="KE647115">
    <property type="protein sequence ID" value="EQB61641.1"/>
    <property type="molecule type" value="Genomic_DNA"/>
</dbReference>
<gene>
    <name evidence="2" type="ORF">NAPIS_ORF00785</name>
</gene>